<name>A0A517SBL5_9PLAN</name>
<keyword evidence="3" id="KW-1185">Reference proteome</keyword>
<feature type="chain" id="PRO_5021728382" description="DUF4878 domain-containing protein" evidence="1">
    <location>
        <begin position="23"/>
        <end position="134"/>
    </location>
</feature>
<feature type="signal peptide" evidence="1">
    <location>
        <begin position="1"/>
        <end position="22"/>
    </location>
</feature>
<protein>
    <recommendedName>
        <fullName evidence="4">DUF4878 domain-containing protein</fullName>
    </recommendedName>
</protein>
<dbReference type="KEGG" id="ccos:Pan44_14930"/>
<sequence length="134" mass="15087" precursor="true">MMAHRFAVAFASVVVVAACAVAEDKKADPRESVETAVPEAIRLLEAKEYKEFLKAFVPPETFEKITQRKTIDEFSEDFGKSKSGDLLKVLRAIKDQSPTYNDSRTKATYQFELEGISKKSISFGKIGNVWYIEN</sequence>
<dbReference type="EMBL" id="CP036271">
    <property type="protein sequence ID" value="QDT53476.1"/>
    <property type="molecule type" value="Genomic_DNA"/>
</dbReference>
<evidence type="ECO:0000313" key="3">
    <source>
        <dbReference type="Proteomes" id="UP000315700"/>
    </source>
</evidence>
<evidence type="ECO:0000313" key="2">
    <source>
        <dbReference type="EMBL" id="QDT53476.1"/>
    </source>
</evidence>
<dbReference type="RefSeq" id="WP_145028723.1">
    <property type="nucleotide sequence ID" value="NZ_CP036271.1"/>
</dbReference>
<reference evidence="2 3" key="1">
    <citation type="submission" date="2019-02" db="EMBL/GenBank/DDBJ databases">
        <title>Deep-cultivation of Planctomycetes and their phenomic and genomic characterization uncovers novel biology.</title>
        <authorList>
            <person name="Wiegand S."/>
            <person name="Jogler M."/>
            <person name="Boedeker C."/>
            <person name="Pinto D."/>
            <person name="Vollmers J."/>
            <person name="Rivas-Marin E."/>
            <person name="Kohn T."/>
            <person name="Peeters S.H."/>
            <person name="Heuer A."/>
            <person name="Rast P."/>
            <person name="Oberbeckmann S."/>
            <person name="Bunk B."/>
            <person name="Jeske O."/>
            <person name="Meyerdierks A."/>
            <person name="Storesund J.E."/>
            <person name="Kallscheuer N."/>
            <person name="Luecker S."/>
            <person name="Lage O.M."/>
            <person name="Pohl T."/>
            <person name="Merkel B.J."/>
            <person name="Hornburger P."/>
            <person name="Mueller R.-W."/>
            <person name="Bruemmer F."/>
            <person name="Labrenz M."/>
            <person name="Spormann A.M."/>
            <person name="Op den Camp H."/>
            <person name="Overmann J."/>
            <person name="Amann R."/>
            <person name="Jetten M.S.M."/>
            <person name="Mascher T."/>
            <person name="Medema M.H."/>
            <person name="Devos D.P."/>
            <person name="Kaster A.-K."/>
            <person name="Ovreas L."/>
            <person name="Rohde M."/>
            <person name="Galperin M.Y."/>
            <person name="Jogler C."/>
        </authorList>
    </citation>
    <scope>NUCLEOTIDE SEQUENCE [LARGE SCALE GENOMIC DNA]</scope>
    <source>
        <strain evidence="2 3">Pan44</strain>
    </source>
</reference>
<dbReference type="InParanoid" id="A0A517SBL5"/>
<proteinExistence type="predicted"/>
<dbReference type="Proteomes" id="UP000315700">
    <property type="component" value="Chromosome"/>
</dbReference>
<dbReference type="OrthoDB" id="9909748at2"/>
<accession>A0A517SBL5</accession>
<evidence type="ECO:0000256" key="1">
    <source>
        <dbReference type="SAM" id="SignalP"/>
    </source>
</evidence>
<gene>
    <name evidence="2" type="ORF">Pan44_14930</name>
</gene>
<organism evidence="2 3">
    <name type="scientific">Caulifigura coniformis</name>
    <dbReference type="NCBI Taxonomy" id="2527983"/>
    <lineage>
        <taxon>Bacteria</taxon>
        <taxon>Pseudomonadati</taxon>
        <taxon>Planctomycetota</taxon>
        <taxon>Planctomycetia</taxon>
        <taxon>Planctomycetales</taxon>
        <taxon>Planctomycetaceae</taxon>
        <taxon>Caulifigura</taxon>
    </lineage>
</organism>
<evidence type="ECO:0008006" key="4">
    <source>
        <dbReference type="Google" id="ProtNLM"/>
    </source>
</evidence>
<dbReference type="AlphaFoldDB" id="A0A517SBL5"/>
<dbReference type="PROSITE" id="PS51257">
    <property type="entry name" value="PROKAR_LIPOPROTEIN"/>
    <property type="match status" value="1"/>
</dbReference>
<keyword evidence="1" id="KW-0732">Signal</keyword>